<evidence type="ECO:0000256" key="5">
    <source>
        <dbReference type="SAM" id="Phobius"/>
    </source>
</evidence>
<dbReference type="Pfam" id="PF04357">
    <property type="entry name" value="TamB"/>
    <property type="match status" value="1"/>
</dbReference>
<proteinExistence type="predicted"/>
<dbReference type="RefSeq" id="WP_167695618.1">
    <property type="nucleotide sequence ID" value="NZ_CP118181.1"/>
</dbReference>
<evidence type="ECO:0000256" key="1">
    <source>
        <dbReference type="ARBA" id="ARBA00004167"/>
    </source>
</evidence>
<evidence type="ECO:0000256" key="4">
    <source>
        <dbReference type="ARBA" id="ARBA00023136"/>
    </source>
</evidence>
<accession>A0A968KZP0</accession>
<name>A0A968KZP0_9SPIO</name>
<dbReference type="GO" id="GO:0005886">
    <property type="term" value="C:plasma membrane"/>
    <property type="evidence" value="ECO:0007669"/>
    <property type="project" value="InterPro"/>
</dbReference>
<evidence type="ECO:0000313" key="7">
    <source>
        <dbReference type="EMBL" id="NIZ69531.1"/>
    </source>
</evidence>
<evidence type="ECO:0000256" key="2">
    <source>
        <dbReference type="ARBA" id="ARBA00022692"/>
    </source>
</evidence>
<comment type="caution">
    <text evidence="7">The sequence shown here is derived from an EMBL/GenBank/DDBJ whole genome shotgun (WGS) entry which is preliminary data.</text>
</comment>
<dbReference type="InterPro" id="IPR007452">
    <property type="entry name" value="TamB_C"/>
</dbReference>
<reference evidence="7" key="1">
    <citation type="submission" date="2020-03" db="EMBL/GenBank/DDBJ databases">
        <title>Spirochaetal bacteria isolated from arthropods constitute a novel genus Entomospira genus novum within the order Spirochaetales.</title>
        <authorList>
            <person name="Grana-Miraglia L."/>
            <person name="Sikutova S."/>
            <person name="Fingerle V."/>
            <person name="Sing A."/>
            <person name="Castillo-Ramirez S."/>
            <person name="Margos G."/>
            <person name="Rudolf I."/>
        </authorList>
    </citation>
    <scope>NUCLEOTIDE SEQUENCE</scope>
    <source>
        <strain evidence="7">BR149</strain>
    </source>
</reference>
<feature type="transmembrane region" description="Helical" evidence="5">
    <location>
        <begin position="18"/>
        <end position="35"/>
    </location>
</feature>
<organism evidence="7 8">
    <name type="scientific">Entomospira culicis</name>
    <dbReference type="NCBI Taxonomy" id="2719989"/>
    <lineage>
        <taxon>Bacteria</taxon>
        <taxon>Pseudomonadati</taxon>
        <taxon>Spirochaetota</taxon>
        <taxon>Spirochaetia</taxon>
        <taxon>Spirochaetales</taxon>
        <taxon>Spirochaetaceae</taxon>
        <taxon>Entomospira</taxon>
    </lineage>
</organism>
<keyword evidence="8" id="KW-1185">Reference proteome</keyword>
<comment type="subcellular location">
    <subcellularLocation>
        <location evidence="1">Membrane</location>
        <topology evidence="1">Single-pass membrane protein</topology>
    </subcellularLocation>
</comment>
<dbReference type="Proteomes" id="UP000778951">
    <property type="component" value="Unassembled WGS sequence"/>
</dbReference>
<keyword evidence="4 5" id="KW-0472">Membrane</keyword>
<keyword evidence="3 5" id="KW-1133">Transmembrane helix</keyword>
<feature type="domain" description="Translocation and assembly module TamB C-terminal" evidence="6">
    <location>
        <begin position="1105"/>
        <end position="1310"/>
    </location>
</feature>
<evidence type="ECO:0000256" key="3">
    <source>
        <dbReference type="ARBA" id="ARBA00022989"/>
    </source>
</evidence>
<gene>
    <name evidence="7" type="ORF">HCT48_04790</name>
</gene>
<evidence type="ECO:0000313" key="8">
    <source>
        <dbReference type="Proteomes" id="UP000778951"/>
    </source>
</evidence>
<protein>
    <recommendedName>
        <fullName evidence="6">Translocation and assembly module TamB C-terminal domain-containing protein</fullName>
    </recommendedName>
</protein>
<sequence>MAQIQHPVPVTTQRRYEWLRYVILSLLLVSIFFLANTTRQYIQDKSRQFQAEVIDQIEDAFDVRIQYASISPTFWGWFHINNVEVFGKGMHVSAQRLTVHFDAWRMLLGSRDITLITKIDLNRVSADIEQLESLERERPEASETPALTLEESFTLLSNSVFGFLREGMNMPELNLELSLRNVSVSYRADWGLFQMSNLLFTIEPTEDLYQIELIATPELTLANELYVALPLRISGRVNRDLLSGDLRFDVTNPYRHIINVEQQGMRVQWRDGVLEVRKSIDVLPLDYGMRIDAIERSIQLGFSAYQFTPSQFISGLSTEAASLVSYVDGSGSLLYYPDIGLLYYGLSTQTQMQMGEHHIRLSADATGNRNGVNIRRLHALYQEQSYLEFAGTIDWTTGFPDGSLEIFWQGAKDQWGAQLEFIDRQNLMQVSSKSLRYNGKSLGVIDSVIYPISENFKTFLRFNPNQAYGDFAPLLMSGFFNVEKKEAEATLDLHDFSLNGLIDAGLVPEFLREWQVNSQIYFDWKSGDFMASVRDLEMKKDEQRRINFSVTANKERVEIQNLSLFWDNYFAKLRLTSEFSTTPQFFGEVTSSLTDYAFTGDWNGERILIANDYGQVQFDTTVGKALMLIEDMPLRDSLGAPRLNVHVEADLTDGWRVMIPLIKVEGEDLFFQVTNGEIGANGGSLGRMRYRDEFAELYGSLRYNHQNGVHDLRFSMASDDLPVNREVHLVELRYDGDLHGKVSLTRFPLPRLHVPGLEGVLHAQIDINEVIKGQDVTFDIQIPRGFYQDNVIRGGVVGRYTPVGLSFSQLSVQYGENLLSGGTILANFNDWRFVVAGQYSQVNRNLKAGFAFDFAPEGSGDGLSFGEVLQAPWLMKISFDPLYLNDRVMLAGSRAHLTHREGVYRLDGLNRLDLRAEVDTNTQLGYLFWRGTGGLVVDTVFNLDEDNFLIDVQELAIPLGLFNPYFTKSEGARVVGFDSGRIYGNLQVTKGGVLSSGELIFSPETEISLLNLPKDKLRLGGAMITINDNQLMLSSRIDGRVEPRMEIEAGSGLNRVILELQAKASLGEPSFSYEAELLIRSKNKNRADKNGLVYEISVGSLINLQGRVSGNIHFDGDTTGARLSGDLYLVSLDGNFGALSLFMNDESIKRRRVPTAKNPKPGFLVQASSREDERFTPLKIRTGNSVNFYVPPAIELLMANEQELVLVLDVQRGAPVGQNQIYLEGDLGIRRGEVRAFNNTFRIRDGGMVSFSEEYGFNPMLKFAADFKTDDGHIITVEYEDQPIGSSLDFDLTSPTLEQAEIMQYLGMKFMPSIVMSDDGLMSSGMGDEGEEVGANTEDASKDTLKTVLEPIGNIAEQYLARQLERAFKFIPFVDTVTIRTNMISNLALSQFGADGNTETSSWLVGNNAPNAQFWDIFDQTSISAGFRVTSFFTIEGTFGMARMPNQQAFFGEAEQLLPNLGVNLNFDTPFFLINWSFTPTLARQSIDQLFVANVSIGINKVFRFRDWEDFLEQWRRGAGA</sequence>
<evidence type="ECO:0000259" key="6">
    <source>
        <dbReference type="Pfam" id="PF04357"/>
    </source>
</evidence>
<dbReference type="GO" id="GO:0009306">
    <property type="term" value="P:protein secretion"/>
    <property type="evidence" value="ECO:0007669"/>
    <property type="project" value="InterPro"/>
</dbReference>
<keyword evidence="2 5" id="KW-0812">Transmembrane</keyword>
<dbReference type="EMBL" id="JAATLM010000001">
    <property type="protein sequence ID" value="NIZ69531.1"/>
    <property type="molecule type" value="Genomic_DNA"/>
</dbReference>